<dbReference type="GO" id="GO:0006164">
    <property type="term" value="P:purine nucleotide biosynthetic process"/>
    <property type="evidence" value="ECO:0000318"/>
    <property type="project" value="GO_Central"/>
</dbReference>
<reference evidence="6" key="1">
    <citation type="submission" date="2015-02" db="EMBL/GenBank/DDBJ databases">
        <title>Genome sequencing for Strongylocentrotus purpuratus.</title>
        <authorList>
            <person name="Murali S."/>
            <person name="Liu Y."/>
            <person name="Vee V."/>
            <person name="English A."/>
            <person name="Wang M."/>
            <person name="Skinner E."/>
            <person name="Han Y."/>
            <person name="Muzny D.M."/>
            <person name="Worley K.C."/>
            <person name="Gibbs R.A."/>
        </authorList>
    </citation>
    <scope>NUCLEOTIDE SEQUENCE</scope>
</reference>
<dbReference type="Pfam" id="PF13793">
    <property type="entry name" value="Pribosyltran_N"/>
    <property type="match status" value="1"/>
</dbReference>
<dbReference type="Proteomes" id="UP000007110">
    <property type="component" value="Unassembled WGS sequence"/>
</dbReference>
<dbReference type="Pfam" id="PF00156">
    <property type="entry name" value="Pribosyltran"/>
    <property type="match status" value="1"/>
</dbReference>
<evidence type="ECO:0000259" key="4">
    <source>
        <dbReference type="Pfam" id="PF13793"/>
    </source>
</evidence>
<dbReference type="PANTHER" id="PTHR10210">
    <property type="entry name" value="RIBOSE-PHOSPHATE DIPHOSPHOKINASE FAMILY MEMBER"/>
    <property type="match status" value="1"/>
</dbReference>
<evidence type="ECO:0000313" key="5">
    <source>
        <dbReference type="EnsemblMetazoa" id="XP_030830856"/>
    </source>
</evidence>
<dbReference type="KEGG" id="spu:586661"/>
<keyword evidence="6" id="KW-1185">Reference proteome</keyword>
<organism evidence="5 6">
    <name type="scientific">Strongylocentrotus purpuratus</name>
    <name type="common">Purple sea urchin</name>
    <dbReference type="NCBI Taxonomy" id="7668"/>
    <lineage>
        <taxon>Eukaryota</taxon>
        <taxon>Metazoa</taxon>
        <taxon>Echinodermata</taxon>
        <taxon>Eleutherozoa</taxon>
        <taxon>Echinozoa</taxon>
        <taxon>Echinoidea</taxon>
        <taxon>Euechinoidea</taxon>
        <taxon>Echinacea</taxon>
        <taxon>Camarodonta</taxon>
        <taxon>Echinidea</taxon>
        <taxon>Strongylocentrotidae</taxon>
        <taxon>Strongylocentrotus</taxon>
    </lineage>
</organism>
<keyword evidence="2" id="KW-0545">Nucleotide biosynthesis</keyword>
<dbReference type="SUPFAM" id="SSF53271">
    <property type="entry name" value="PRTase-like"/>
    <property type="match status" value="2"/>
</dbReference>
<accession>A0A7M7N4H9</accession>
<dbReference type="GeneID" id="586661"/>
<feature type="domain" description="Ribose-phosphate pyrophosphokinase N-terminal" evidence="4">
    <location>
        <begin position="65"/>
        <end position="160"/>
    </location>
</feature>
<dbReference type="OMA" id="FENFWIT"/>
<comment type="similarity">
    <text evidence="1">Belongs to the ribose-phosphate pyrophosphokinase family.</text>
</comment>
<reference evidence="5" key="2">
    <citation type="submission" date="2021-01" db="UniProtKB">
        <authorList>
            <consortium name="EnsemblMetazoa"/>
        </authorList>
    </citation>
    <scope>IDENTIFICATION</scope>
</reference>
<dbReference type="PANTHER" id="PTHR10210:SF45">
    <property type="entry name" value="RIBOSE-PHOSPHATE PYROPHOSPHOKINASE 3, CHLOROPLASTIC"/>
    <property type="match status" value="1"/>
</dbReference>
<dbReference type="InParanoid" id="A0A7M7N4H9"/>
<dbReference type="GO" id="GO:0004749">
    <property type="term" value="F:ribose phosphate diphosphokinase activity"/>
    <property type="evidence" value="ECO:0000318"/>
    <property type="project" value="GO_Central"/>
</dbReference>
<dbReference type="AlphaFoldDB" id="A0A7M7N4H9"/>
<dbReference type="OrthoDB" id="10263753at2759"/>
<dbReference type="GO" id="GO:0005737">
    <property type="term" value="C:cytoplasm"/>
    <property type="evidence" value="ECO:0000318"/>
    <property type="project" value="GO_Central"/>
</dbReference>
<evidence type="ECO:0000313" key="6">
    <source>
        <dbReference type="Proteomes" id="UP000007110"/>
    </source>
</evidence>
<dbReference type="FunFam" id="3.40.50.2020:FF:000110">
    <property type="entry name" value="ribose-phosphate pyrophosphokinase 4"/>
    <property type="match status" value="1"/>
</dbReference>
<dbReference type="InterPro" id="IPR029099">
    <property type="entry name" value="Pribosyltran_N"/>
</dbReference>
<evidence type="ECO:0000259" key="3">
    <source>
        <dbReference type="Pfam" id="PF00156"/>
    </source>
</evidence>
<dbReference type="InterPro" id="IPR005946">
    <property type="entry name" value="Rib-P_diPkinase"/>
</dbReference>
<dbReference type="GO" id="GO:0006015">
    <property type="term" value="P:5-phosphoribose 1-diphosphate biosynthetic process"/>
    <property type="evidence" value="ECO:0000318"/>
    <property type="project" value="GO_Central"/>
</dbReference>
<dbReference type="CDD" id="cd06223">
    <property type="entry name" value="PRTases_typeI"/>
    <property type="match status" value="1"/>
</dbReference>
<dbReference type="GO" id="GO:0002189">
    <property type="term" value="C:ribose phosphate diphosphokinase complex"/>
    <property type="evidence" value="ECO:0000318"/>
    <property type="project" value="GO_Central"/>
</dbReference>
<dbReference type="FunFam" id="3.40.50.2020:FF:000078">
    <property type="entry name" value="ribose-phosphate pyrophosphokinase 4"/>
    <property type="match status" value="1"/>
</dbReference>
<name>A0A7M7N4H9_STRPU</name>
<proteinExistence type="inferred from homology"/>
<feature type="domain" description="Phosphoribosyltransferase" evidence="3">
    <location>
        <begin position="253"/>
        <end position="315"/>
    </location>
</feature>
<dbReference type="Gene3D" id="3.40.50.2020">
    <property type="match status" value="2"/>
</dbReference>
<dbReference type="InterPro" id="IPR029057">
    <property type="entry name" value="PRTase-like"/>
</dbReference>
<evidence type="ECO:0000256" key="2">
    <source>
        <dbReference type="ARBA" id="ARBA00022727"/>
    </source>
</evidence>
<dbReference type="RefSeq" id="XP_030830856.1">
    <property type="nucleotide sequence ID" value="XM_030974996.1"/>
</dbReference>
<evidence type="ECO:0000256" key="1">
    <source>
        <dbReference type="ARBA" id="ARBA00006478"/>
    </source>
</evidence>
<dbReference type="SMART" id="SM01400">
    <property type="entry name" value="Pribosyltran_N"/>
    <property type="match status" value="1"/>
</dbReference>
<dbReference type="GO" id="GO:0000287">
    <property type="term" value="F:magnesium ion binding"/>
    <property type="evidence" value="ECO:0007669"/>
    <property type="project" value="InterPro"/>
</dbReference>
<dbReference type="EnsemblMetazoa" id="XM_030974996">
    <property type="protein sequence ID" value="XP_030830856"/>
    <property type="gene ID" value="LOC586661"/>
</dbReference>
<protein>
    <submittedName>
        <fullName evidence="5">Uncharacterized protein</fullName>
    </submittedName>
</protein>
<dbReference type="InterPro" id="IPR000836">
    <property type="entry name" value="PRTase_dom"/>
</dbReference>
<sequence length="356" mass="40178">MASSSSNVRSALLFCHPSMEGLAEHIAKKCCAANSETFIPLVTPVSPFSFAESAAEQRRVKKFQQVQFVKTIQWDKFKDGWPNLFIDKVRECAGRDVIFLGSFHSPEVVFEQLSIIYHMPRYLARSFKFILPYFPTGTMERIDTEGQVATAKVLAMLLSAIPSTARGPAQIVMFDIHALPERFYFSDQVIPRLESAIPLLVKEIFNMPDDVQANLSVAYPDEGAFKRFNHMFEGFPSILCTKIRDGDQRIVSIKEGETFGRHVIIIDDLIQTGGTLINCAKVLQKHRALSVNAFVTHAVFPEHSWKRFTEGDVKLDTFWITDSIPHAKHIAQHPPFKLLSLGDAISETLLSYDLKE</sequence>